<evidence type="ECO:0000256" key="11">
    <source>
        <dbReference type="ARBA" id="ARBA00030093"/>
    </source>
</evidence>
<gene>
    <name evidence="15" type="ORF">PSFLO_01778</name>
</gene>
<evidence type="ECO:0000256" key="12">
    <source>
        <dbReference type="ARBA" id="ARBA00047571"/>
    </source>
</evidence>
<evidence type="ECO:0000313" key="15">
    <source>
        <dbReference type="EMBL" id="SPO36307.1"/>
    </source>
</evidence>
<feature type="compositionally biased region" description="Basic and acidic residues" evidence="13">
    <location>
        <begin position="945"/>
        <end position="959"/>
    </location>
</feature>
<feature type="compositionally biased region" description="Basic and acidic residues" evidence="13">
    <location>
        <begin position="217"/>
        <end position="229"/>
    </location>
</feature>
<evidence type="ECO:0000313" key="16">
    <source>
        <dbReference type="Proteomes" id="UP000323386"/>
    </source>
</evidence>
<feature type="compositionally biased region" description="Low complexity" evidence="13">
    <location>
        <begin position="500"/>
        <end position="521"/>
    </location>
</feature>
<keyword evidence="9" id="KW-0156">Chromatin regulator</keyword>
<evidence type="ECO:0000256" key="10">
    <source>
        <dbReference type="ARBA" id="ARBA00023242"/>
    </source>
</evidence>
<feature type="compositionally biased region" description="Basic residues" evidence="13">
    <location>
        <begin position="1336"/>
        <end position="1350"/>
    </location>
</feature>
<feature type="compositionally biased region" description="Basic and acidic residues" evidence="13">
    <location>
        <begin position="1502"/>
        <end position="1517"/>
    </location>
</feature>
<dbReference type="InterPro" id="IPR001214">
    <property type="entry name" value="SET_dom"/>
</dbReference>
<dbReference type="GO" id="GO:0032259">
    <property type="term" value="P:methylation"/>
    <property type="evidence" value="ECO:0007669"/>
    <property type="project" value="UniProtKB-KW"/>
</dbReference>
<feature type="compositionally biased region" description="Basic and acidic residues" evidence="13">
    <location>
        <begin position="909"/>
        <end position="929"/>
    </location>
</feature>
<dbReference type="PANTHER" id="PTHR45814">
    <property type="entry name" value="HISTONE-LYSINE N-METHYLTRANSFERASE SETD1"/>
    <property type="match status" value="1"/>
</dbReference>
<evidence type="ECO:0000256" key="6">
    <source>
        <dbReference type="ARBA" id="ARBA00022603"/>
    </source>
</evidence>
<evidence type="ECO:0000256" key="13">
    <source>
        <dbReference type="SAM" id="MobiDB-lite"/>
    </source>
</evidence>
<keyword evidence="10" id="KW-0539">Nucleus</keyword>
<keyword evidence="6" id="KW-0489">Methyltransferase</keyword>
<protein>
    <recommendedName>
        <fullName evidence="4">Histone-lysine N-methyltransferase, H3 lysine-4 specific</fullName>
        <ecNumber evidence="3">2.1.1.354</ecNumber>
    </recommendedName>
    <alternativeName>
        <fullName evidence="11">SET domain-containing protein 1</fullName>
    </alternativeName>
</protein>
<feature type="compositionally biased region" description="Low complexity" evidence="13">
    <location>
        <begin position="1351"/>
        <end position="1362"/>
    </location>
</feature>
<accession>A0A5C3EY40</accession>
<keyword evidence="8" id="KW-0949">S-adenosyl-L-methionine</keyword>
<feature type="compositionally biased region" description="Basic and acidic residues" evidence="13">
    <location>
        <begin position="274"/>
        <end position="288"/>
    </location>
</feature>
<feature type="compositionally biased region" description="Acidic residues" evidence="13">
    <location>
        <begin position="1458"/>
        <end position="1470"/>
    </location>
</feature>
<comment type="catalytic activity">
    <reaction evidence="12">
        <text>L-lysyl(4)-[histone H3] + 3 S-adenosyl-L-methionine = N(6),N(6),N(6)-trimethyl-L-lysyl(4)-[histone H3] + 3 S-adenosyl-L-homocysteine + 3 H(+)</text>
        <dbReference type="Rhea" id="RHEA:60260"/>
        <dbReference type="Rhea" id="RHEA-COMP:15537"/>
        <dbReference type="Rhea" id="RHEA-COMP:15547"/>
        <dbReference type="ChEBI" id="CHEBI:15378"/>
        <dbReference type="ChEBI" id="CHEBI:29969"/>
        <dbReference type="ChEBI" id="CHEBI:57856"/>
        <dbReference type="ChEBI" id="CHEBI:59789"/>
        <dbReference type="ChEBI" id="CHEBI:61961"/>
        <dbReference type="EC" id="2.1.1.354"/>
    </reaction>
</comment>
<feature type="compositionally biased region" description="Low complexity" evidence="13">
    <location>
        <begin position="559"/>
        <end position="568"/>
    </location>
</feature>
<dbReference type="InterPro" id="IPR044570">
    <property type="entry name" value="Set1-like"/>
</dbReference>
<evidence type="ECO:0000256" key="2">
    <source>
        <dbReference type="ARBA" id="ARBA00004286"/>
    </source>
</evidence>
<dbReference type="PANTHER" id="PTHR45814:SF2">
    <property type="entry name" value="HISTONE-LYSINE N-METHYLTRANSFERASE SETD1"/>
    <property type="match status" value="1"/>
</dbReference>
<dbReference type="SUPFAM" id="SSF54928">
    <property type="entry name" value="RNA-binding domain, RBD"/>
    <property type="match status" value="1"/>
</dbReference>
<dbReference type="PROSITE" id="PS50280">
    <property type="entry name" value="SET"/>
    <property type="match status" value="1"/>
</dbReference>
<feature type="compositionally biased region" description="Basic and acidic residues" evidence="13">
    <location>
        <begin position="14"/>
        <end position="49"/>
    </location>
</feature>
<feature type="compositionally biased region" description="Polar residues" evidence="13">
    <location>
        <begin position="932"/>
        <end position="944"/>
    </location>
</feature>
<feature type="compositionally biased region" description="Basic residues" evidence="13">
    <location>
        <begin position="605"/>
        <end position="619"/>
    </location>
</feature>
<feature type="compositionally biased region" description="Polar residues" evidence="13">
    <location>
        <begin position="1305"/>
        <end position="1321"/>
    </location>
</feature>
<evidence type="ECO:0000259" key="14">
    <source>
        <dbReference type="PROSITE" id="PS50280"/>
    </source>
</evidence>
<name>A0A5C3EY40_9BASI</name>
<feature type="compositionally biased region" description="Basic and acidic residues" evidence="13">
    <location>
        <begin position="1279"/>
        <end position="1292"/>
    </location>
</feature>
<feature type="compositionally biased region" description="Polar residues" evidence="13">
    <location>
        <begin position="325"/>
        <end position="340"/>
    </location>
</feature>
<dbReference type="Pfam" id="PF11764">
    <property type="entry name" value="N-SET"/>
    <property type="match status" value="1"/>
</dbReference>
<feature type="compositionally biased region" description="Basic and acidic residues" evidence="13">
    <location>
        <begin position="165"/>
        <end position="190"/>
    </location>
</feature>
<evidence type="ECO:0000256" key="7">
    <source>
        <dbReference type="ARBA" id="ARBA00022679"/>
    </source>
</evidence>
<dbReference type="Gene3D" id="3.30.70.330">
    <property type="match status" value="1"/>
</dbReference>
<feature type="compositionally biased region" description="Basic and acidic residues" evidence="13">
    <location>
        <begin position="73"/>
        <end position="109"/>
    </location>
</feature>
<dbReference type="InterPro" id="IPR024636">
    <property type="entry name" value="SET_assoc"/>
</dbReference>
<feature type="compositionally biased region" description="Basic and acidic residues" evidence="13">
    <location>
        <begin position="140"/>
        <end position="151"/>
    </location>
</feature>
<feature type="compositionally biased region" description="Polar residues" evidence="13">
    <location>
        <begin position="413"/>
        <end position="429"/>
    </location>
</feature>
<dbReference type="EMBL" id="OOIP01000004">
    <property type="protein sequence ID" value="SPO36307.1"/>
    <property type="molecule type" value="Genomic_DNA"/>
</dbReference>
<evidence type="ECO:0000256" key="3">
    <source>
        <dbReference type="ARBA" id="ARBA00012182"/>
    </source>
</evidence>
<dbReference type="GO" id="GO:0003676">
    <property type="term" value="F:nucleic acid binding"/>
    <property type="evidence" value="ECO:0007669"/>
    <property type="project" value="InterPro"/>
</dbReference>
<feature type="compositionally biased region" description="Low complexity" evidence="13">
    <location>
        <begin position="796"/>
        <end position="806"/>
    </location>
</feature>
<comment type="subcellular location">
    <subcellularLocation>
        <location evidence="2">Chromosome</location>
    </subcellularLocation>
    <subcellularLocation>
        <location evidence="1">Nucleus</location>
    </subcellularLocation>
</comment>
<organism evidence="15 16">
    <name type="scientific">Pseudozyma flocculosa</name>
    <dbReference type="NCBI Taxonomy" id="84751"/>
    <lineage>
        <taxon>Eukaryota</taxon>
        <taxon>Fungi</taxon>
        <taxon>Dikarya</taxon>
        <taxon>Basidiomycota</taxon>
        <taxon>Ustilaginomycotina</taxon>
        <taxon>Ustilaginomycetes</taxon>
        <taxon>Ustilaginales</taxon>
        <taxon>Ustilaginaceae</taxon>
        <taxon>Pseudozyma</taxon>
    </lineage>
</organism>
<feature type="compositionally biased region" description="Low complexity" evidence="13">
    <location>
        <begin position="469"/>
        <end position="490"/>
    </location>
</feature>
<keyword evidence="16" id="KW-1185">Reference proteome</keyword>
<keyword evidence="5" id="KW-0158">Chromosome</keyword>
<feature type="compositionally biased region" description="Basic and acidic residues" evidence="13">
    <location>
        <begin position="1223"/>
        <end position="1239"/>
    </location>
</feature>
<feature type="region of interest" description="Disordered" evidence="13">
    <location>
        <begin position="602"/>
        <end position="649"/>
    </location>
</feature>
<feature type="region of interest" description="Disordered" evidence="13">
    <location>
        <begin position="1436"/>
        <end position="1489"/>
    </location>
</feature>
<dbReference type="GO" id="GO:0048188">
    <property type="term" value="C:Set1C/COMPASS complex"/>
    <property type="evidence" value="ECO:0007669"/>
    <property type="project" value="TreeGrafter"/>
</dbReference>
<proteinExistence type="predicted"/>
<feature type="compositionally biased region" description="Low complexity" evidence="13">
    <location>
        <begin position="430"/>
        <end position="454"/>
    </location>
</feature>
<evidence type="ECO:0000256" key="9">
    <source>
        <dbReference type="ARBA" id="ARBA00022853"/>
    </source>
</evidence>
<dbReference type="InterPro" id="IPR024657">
    <property type="entry name" value="COMPASS_Set1_N-SET"/>
</dbReference>
<feature type="compositionally biased region" description="Low complexity" evidence="13">
    <location>
        <begin position="50"/>
        <end position="61"/>
    </location>
</feature>
<evidence type="ECO:0000256" key="8">
    <source>
        <dbReference type="ARBA" id="ARBA00022691"/>
    </source>
</evidence>
<feature type="region of interest" description="Disordered" evidence="13">
    <location>
        <begin position="792"/>
        <end position="975"/>
    </location>
</feature>
<dbReference type="Pfam" id="PF00856">
    <property type="entry name" value="SET"/>
    <property type="match status" value="1"/>
</dbReference>
<reference evidence="15 16" key="1">
    <citation type="submission" date="2018-03" db="EMBL/GenBank/DDBJ databases">
        <authorList>
            <person name="Guldener U."/>
        </authorList>
    </citation>
    <scope>NUCLEOTIDE SEQUENCE [LARGE SCALE GENOMIC DNA]</scope>
    <source>
        <strain evidence="15 16">DAOM196992</strain>
    </source>
</reference>
<evidence type="ECO:0000256" key="4">
    <source>
        <dbReference type="ARBA" id="ARBA00015839"/>
    </source>
</evidence>
<dbReference type="OrthoDB" id="308383at2759"/>
<dbReference type="GO" id="GO:0005694">
    <property type="term" value="C:chromosome"/>
    <property type="evidence" value="ECO:0007669"/>
    <property type="project" value="UniProtKB-SubCell"/>
</dbReference>
<feature type="region of interest" description="Disordered" evidence="13">
    <location>
        <begin position="1175"/>
        <end position="1203"/>
    </location>
</feature>
<feature type="region of interest" description="Disordered" evidence="13">
    <location>
        <begin position="1502"/>
        <end position="1527"/>
    </location>
</feature>
<feature type="compositionally biased region" description="Basic residues" evidence="13">
    <location>
        <begin position="191"/>
        <end position="216"/>
    </location>
</feature>
<dbReference type="Gene3D" id="2.170.270.10">
    <property type="entry name" value="SET domain"/>
    <property type="match status" value="1"/>
</dbReference>
<feature type="compositionally biased region" description="Polar residues" evidence="13">
    <location>
        <begin position="389"/>
        <end position="398"/>
    </location>
</feature>
<dbReference type="SMART" id="SM00317">
    <property type="entry name" value="SET"/>
    <property type="match status" value="1"/>
</dbReference>
<dbReference type="EC" id="2.1.1.354" evidence="3"/>
<evidence type="ECO:0000256" key="1">
    <source>
        <dbReference type="ARBA" id="ARBA00004123"/>
    </source>
</evidence>
<feature type="compositionally biased region" description="Polar residues" evidence="13">
    <location>
        <begin position="533"/>
        <end position="548"/>
    </location>
</feature>
<sequence>MPEASSSSSRRERHRYDDDSYDRDYPSRKRRPSPDRRDAELGSRDDRYAGRATAADAASGSGRRRLYPEDETYDGRYNWRERERERDRHRDRERDRDRASRRAYEEDAYARGWSRSPSADRRGHHRGGSSRDYASVPYPDDGRRREDDDWRSSAGGGGRRRSRERWRDEDRSSRALRKDGGRAYVPERGRSPSRSRSRSRSRERHRGSHPRHHGQRHREERRRSRDRATGRSQSRPRSRKASASGAEMLVDGEEGELADPSRRPPSRSGWSDRQPSRERPHRLPRDESAATAAAAAAGSKPHVIDADAALLPRVTRSRADPASVSEPQSNPDDPRTSATLLATKPIVADGAPLPRPSPRDQAAGHPSPLDNSSPSHGGASTPRPEMPSPATTVDSKATVSADDAKPSDDPATQPASLQNGTATPRAQNLATAANSAVATVTASTTTTTAPSATSGWRRITGERSRAVETSSGTAAASPPSSSGTTLASPAIPTGPRALQAASPSAAVVAAAAGASAAASSPLTVGPSRGRPATTANEAVASSASSLQADQRPPSPPSPRSASTSAVPVEAVAPLERSFGHVPLPNELDTGVRAKNFLIDYDPALSKHKSRGNKPIKRAKPTTAPDGSVPPVADPRLAAKHGGKRADRGRKVVRKQVMTVPAYEWDKHSVGKRPPPPPRELVVTGLLPRTTEGQLSQQFRLFGRIERQELKLEPTTGQSLGIYSITYVHDFDLDGKPTKEPAAGPTLQNGHEAAAAALKAMDGRRIGTEVIQVAMDRDRAKYKLAYRTELGRRYNNHRSGSSSSAAHRSADGTRSGPPAAAPRDAAEVPTRSDAPGASQPDAHVSSSSSMPPPVVPRGPRSLVNRSSATASPFRASPLHRSTWDSESAESPRRTAAAPTGASSASQSGRSWRDDRSYDRRDSRDSYDRRGSGPASSRTYPASSSYRSRDDRRSTDRRRGDDDDDDDRDDDGRNDVEEPTERILRRLAELGHPYVYVTRPNARDIGVSAMRRHFRDFSPALVTADDRGFYVGFASRDAASRARMVLDKKALHSYHISITVRDAPDADSIRKEALASKLSAGHGAAAHGGDEPQTAADLFRRRRAIMSHGSSHAAETDKAEYTPDELAEATFALIQRELAEHLIRNVKSRIVTPLVTDFMKPSGSGGRLMAGLVQEMASASHPAGPNGTSAVSDEAKLPSFRKKPAPVVRKPDLDFAIPKKASALAKERSSAKAARGGEGKFKKGRAALETSDDEAGSADEEHPKPGRRRPSAGAIEAADGMAKDKPSARKKLPDFSDEDDEVGEASRSVSASVEPSRSVSASVEPSEAGHEAGEARAKARPAKKASKKRPTKKAAAATAAVTTALELLPEEDEGADLEAPRATSKAAAAAHKAKSAKAAKTAPIADLDPFSSGLAEDDEDLFYIKLALERLREGLPITEAGWPEPLPGHEPSGAGGDGKGDDDGDGEAEGDGDGTSAAASQQAPHHTGAARTEGFYRIPAADKAAHLPDRNKKSERDAPSVHALASARNNRADSRRLVLGIEQHKKETASDTDIFKINQLRTRKKQLKFAKSPIHDWGLYAMEKILPGDMVIEYVGEVVRQQVADEREKQYERQGNFSTYLFRVDDDLVVDATHKGNIARLMNHCCTPNCNAKILTLNGEKRIVLFARTLIEPGDELTYDYKFQASADDEDAIACLCDSPGCRRFL</sequence>
<feature type="compositionally biased region" description="Basic and acidic residues" evidence="13">
    <location>
        <begin position="1325"/>
        <end position="1335"/>
    </location>
</feature>
<feature type="compositionally biased region" description="Low complexity" evidence="13">
    <location>
        <begin position="892"/>
        <end position="908"/>
    </location>
</feature>
<dbReference type="InterPro" id="IPR012677">
    <property type="entry name" value="Nucleotide-bd_a/b_plait_sf"/>
</dbReference>
<dbReference type="Pfam" id="PF11767">
    <property type="entry name" value="SET_assoc"/>
    <property type="match status" value="1"/>
</dbReference>
<keyword evidence="7" id="KW-0808">Transferase</keyword>
<feature type="domain" description="SET" evidence="14">
    <location>
        <begin position="1563"/>
        <end position="1680"/>
    </location>
</feature>
<dbReference type="Proteomes" id="UP000323386">
    <property type="component" value="Unassembled WGS sequence"/>
</dbReference>
<dbReference type="InterPro" id="IPR046341">
    <property type="entry name" value="SET_dom_sf"/>
</dbReference>
<dbReference type="SMART" id="SM01291">
    <property type="entry name" value="N-SET"/>
    <property type="match status" value="1"/>
</dbReference>
<dbReference type="SUPFAM" id="SSF82199">
    <property type="entry name" value="SET domain"/>
    <property type="match status" value="1"/>
</dbReference>
<feature type="region of interest" description="Disordered" evidence="13">
    <location>
        <begin position="1223"/>
        <end position="1412"/>
    </location>
</feature>
<evidence type="ECO:0000256" key="5">
    <source>
        <dbReference type="ARBA" id="ARBA00022454"/>
    </source>
</evidence>
<dbReference type="GO" id="GO:0140999">
    <property type="term" value="F:histone H3K4 trimethyltransferase activity"/>
    <property type="evidence" value="ECO:0007669"/>
    <property type="project" value="UniProtKB-EC"/>
</dbReference>
<dbReference type="InterPro" id="IPR035979">
    <property type="entry name" value="RBD_domain_sf"/>
</dbReference>
<feature type="region of interest" description="Disordered" evidence="13">
    <location>
        <begin position="1"/>
        <end position="568"/>
    </location>
</feature>